<dbReference type="InterPro" id="IPR052019">
    <property type="entry name" value="F420H2_bilvrd_red/Heme_oxyg"/>
</dbReference>
<dbReference type="PANTHER" id="PTHR35176">
    <property type="entry name" value="HEME OXYGENASE HI_0854-RELATED"/>
    <property type="match status" value="1"/>
</dbReference>
<feature type="domain" description="Pyridoxamine 5'-phosphate oxidase N-terminal" evidence="2">
    <location>
        <begin position="8"/>
        <end position="134"/>
    </location>
</feature>
<comment type="caution">
    <text evidence="3">The sequence shown here is derived from an EMBL/GenBank/DDBJ whole genome shotgun (WGS) entry which is preliminary data.</text>
</comment>
<dbReference type="Gene3D" id="2.30.110.10">
    <property type="entry name" value="Electron Transport, Fmn-binding Protein, Chain A"/>
    <property type="match status" value="1"/>
</dbReference>
<keyword evidence="1" id="KW-0560">Oxidoreductase</keyword>
<dbReference type="InterPro" id="IPR012349">
    <property type="entry name" value="Split_barrel_FMN-bd"/>
</dbReference>
<dbReference type="SUPFAM" id="SSF50475">
    <property type="entry name" value="FMN-binding split barrel"/>
    <property type="match status" value="1"/>
</dbReference>
<dbReference type="Pfam" id="PF01243">
    <property type="entry name" value="PNPOx_N"/>
    <property type="match status" value="1"/>
</dbReference>
<evidence type="ECO:0000256" key="1">
    <source>
        <dbReference type="ARBA" id="ARBA00023002"/>
    </source>
</evidence>
<sequence length="146" mass="16258">MSRVGMTEEELDAFLAGARTLRLATVTEQGWPVATPVWFVWHEGAFWIWNLRRARRTGRLLGGGKVSVTVDDGTAYAELRGVLALVRAEAWAFEDVPQAVLTAFGRRYLPGGAPVADRVDHQWVRLLPVRVRSWDFRKLPTGVSGG</sequence>
<proteinExistence type="predicted"/>
<dbReference type="GO" id="GO:0016627">
    <property type="term" value="F:oxidoreductase activity, acting on the CH-CH group of donors"/>
    <property type="evidence" value="ECO:0007669"/>
    <property type="project" value="TreeGrafter"/>
</dbReference>
<evidence type="ECO:0000313" key="4">
    <source>
        <dbReference type="Proteomes" id="UP000315133"/>
    </source>
</evidence>
<protein>
    <submittedName>
        <fullName evidence="3">Nitroimidazol reductase NimA-like FMN-containing flavoprotein (Pyridoxamine 5'-phosphate oxidase superfamily)</fullName>
    </submittedName>
</protein>
<keyword evidence="4" id="KW-1185">Reference proteome</keyword>
<gene>
    <name evidence="3" type="ORF">FB476_2687</name>
</gene>
<evidence type="ECO:0000313" key="3">
    <source>
        <dbReference type="EMBL" id="TQM97762.1"/>
    </source>
</evidence>
<dbReference type="InterPro" id="IPR011576">
    <property type="entry name" value="Pyridox_Oxase_N"/>
</dbReference>
<dbReference type="OrthoDB" id="157302at2"/>
<dbReference type="Proteomes" id="UP000315133">
    <property type="component" value="Unassembled WGS sequence"/>
</dbReference>
<dbReference type="PANTHER" id="PTHR35176:SF6">
    <property type="entry name" value="HEME OXYGENASE HI_0854-RELATED"/>
    <property type="match status" value="1"/>
</dbReference>
<organism evidence="3 4">
    <name type="scientific">Ornithinimicrobium humiphilum</name>
    <dbReference type="NCBI Taxonomy" id="125288"/>
    <lineage>
        <taxon>Bacteria</taxon>
        <taxon>Bacillati</taxon>
        <taxon>Actinomycetota</taxon>
        <taxon>Actinomycetes</taxon>
        <taxon>Micrococcales</taxon>
        <taxon>Ornithinimicrobiaceae</taxon>
        <taxon>Ornithinimicrobium</taxon>
    </lineage>
</organism>
<evidence type="ECO:0000259" key="2">
    <source>
        <dbReference type="Pfam" id="PF01243"/>
    </source>
</evidence>
<dbReference type="EMBL" id="VFPU01000001">
    <property type="protein sequence ID" value="TQM97762.1"/>
    <property type="molecule type" value="Genomic_DNA"/>
</dbReference>
<accession>A0A543KRR1</accession>
<dbReference type="AlphaFoldDB" id="A0A543KRR1"/>
<name>A0A543KRR1_9MICO</name>
<dbReference type="GO" id="GO:0070967">
    <property type="term" value="F:coenzyme F420 binding"/>
    <property type="evidence" value="ECO:0007669"/>
    <property type="project" value="TreeGrafter"/>
</dbReference>
<dbReference type="GO" id="GO:0005829">
    <property type="term" value="C:cytosol"/>
    <property type="evidence" value="ECO:0007669"/>
    <property type="project" value="TreeGrafter"/>
</dbReference>
<reference evidence="3 4" key="1">
    <citation type="submission" date="2019-06" db="EMBL/GenBank/DDBJ databases">
        <title>Sequencing the genomes of 1000 actinobacteria strains.</title>
        <authorList>
            <person name="Klenk H.-P."/>
        </authorList>
    </citation>
    <scope>NUCLEOTIDE SEQUENCE [LARGE SCALE GENOMIC DNA]</scope>
    <source>
        <strain evidence="3 4">DSM 12362</strain>
    </source>
</reference>
<dbReference type="RefSeq" id="WP_141819574.1">
    <property type="nucleotide sequence ID" value="NZ_BAAAIL010000001.1"/>
</dbReference>